<protein>
    <recommendedName>
        <fullName evidence="7">Palmitoyltransferase</fullName>
        <ecNumber evidence="7">2.3.1.225</ecNumber>
    </recommendedName>
</protein>
<evidence type="ECO:0000256" key="6">
    <source>
        <dbReference type="ARBA" id="ARBA00023315"/>
    </source>
</evidence>
<dbReference type="Pfam" id="PF01529">
    <property type="entry name" value="DHHC"/>
    <property type="match status" value="1"/>
</dbReference>
<feature type="transmembrane region" description="Helical" evidence="7">
    <location>
        <begin position="226"/>
        <end position="244"/>
    </location>
</feature>
<feature type="transmembrane region" description="Helical" evidence="7">
    <location>
        <begin position="201"/>
        <end position="220"/>
    </location>
</feature>
<evidence type="ECO:0000256" key="3">
    <source>
        <dbReference type="ARBA" id="ARBA00022692"/>
    </source>
</evidence>
<dbReference type="OrthoDB" id="302728at2759"/>
<dbReference type="EC" id="2.3.1.225" evidence="7"/>
<evidence type="ECO:0000313" key="10">
    <source>
        <dbReference type="Proteomes" id="UP000030665"/>
    </source>
</evidence>
<evidence type="ECO:0000313" key="9">
    <source>
        <dbReference type="EMBL" id="CDW56467.1"/>
    </source>
</evidence>
<evidence type="ECO:0000256" key="1">
    <source>
        <dbReference type="ARBA" id="ARBA00004141"/>
    </source>
</evidence>
<keyword evidence="6 7" id="KW-0012">Acyltransferase</keyword>
<dbReference type="PANTHER" id="PTHR12246">
    <property type="entry name" value="PALMITOYLTRANSFERASE ZDHHC16"/>
    <property type="match status" value="1"/>
</dbReference>
<dbReference type="GO" id="GO:0016020">
    <property type="term" value="C:membrane"/>
    <property type="evidence" value="ECO:0007669"/>
    <property type="project" value="UniProtKB-SubCell"/>
</dbReference>
<name>A0A077Z7J2_TRITR</name>
<sequence>MPFAYELCGPSAVYVLNMKVIFVIFRGTHATFARSAAVKAMQRLRDVRKVIVKRFHYAVYVLGLSYTVGAICLLAGTCLCFVCPRVYGSSDFPKTLIFATLVLSELFVNLVLFILRASYNRIDKLVRYDQSLTLPFSSYSTLSQSLSGDSNHFATKFCSPCQATVPKLCHHCPLCNYCVFKRDHHCFFMGGCVGFGNQRHFIVFLFWALIGAAYALYMTISFFNAFQWPLLPFGWFDCLLPVYLTKRLILWDWNMAQFGFVVLLSLAFSSTVVSAIFFFAQWFFVLTGRSMIGYFQMADLFLGKENPTLGQRVALVFGRHWWLNFLLPLPYLNRLDKDYRRVLYSHYVKVL</sequence>
<evidence type="ECO:0000256" key="5">
    <source>
        <dbReference type="ARBA" id="ARBA00023136"/>
    </source>
</evidence>
<evidence type="ECO:0000259" key="8">
    <source>
        <dbReference type="Pfam" id="PF01529"/>
    </source>
</evidence>
<feature type="transmembrane region" description="Helical" evidence="7">
    <location>
        <begin position="57"/>
        <end position="84"/>
    </location>
</feature>
<comment type="similarity">
    <text evidence="7">Belongs to the DHHC palmitoyltransferase family.</text>
</comment>
<dbReference type="EMBL" id="HG806042">
    <property type="protein sequence ID" value="CDW56467.1"/>
    <property type="molecule type" value="Genomic_DNA"/>
</dbReference>
<reference evidence="9" key="1">
    <citation type="submission" date="2014-01" db="EMBL/GenBank/DDBJ databases">
        <authorList>
            <person name="Aslett M."/>
        </authorList>
    </citation>
    <scope>NUCLEOTIDE SEQUENCE</scope>
</reference>
<keyword evidence="5 7" id="KW-0472">Membrane</keyword>
<dbReference type="Proteomes" id="UP000030665">
    <property type="component" value="Unassembled WGS sequence"/>
</dbReference>
<accession>A0A077Z7J2</accession>
<dbReference type="GO" id="GO:0019706">
    <property type="term" value="F:protein-cysteine S-palmitoyltransferase activity"/>
    <property type="evidence" value="ECO:0007669"/>
    <property type="project" value="UniProtKB-EC"/>
</dbReference>
<dbReference type="PROSITE" id="PS50216">
    <property type="entry name" value="DHHC"/>
    <property type="match status" value="1"/>
</dbReference>
<feature type="transmembrane region" description="Helical" evidence="7">
    <location>
        <begin position="96"/>
        <end position="115"/>
    </location>
</feature>
<comment type="domain">
    <text evidence="7">The DHHC domain is required for palmitoyltransferase activity.</text>
</comment>
<evidence type="ECO:0000256" key="2">
    <source>
        <dbReference type="ARBA" id="ARBA00022679"/>
    </source>
</evidence>
<keyword evidence="10" id="KW-1185">Reference proteome</keyword>
<keyword evidence="3 7" id="KW-0812">Transmembrane</keyword>
<dbReference type="InterPro" id="IPR039859">
    <property type="entry name" value="PFA4/ZDH16/20/ERF2-like"/>
</dbReference>
<proteinExistence type="inferred from homology"/>
<feature type="transmembrane region" description="Helical" evidence="7">
    <location>
        <begin position="256"/>
        <end position="284"/>
    </location>
</feature>
<comment type="catalytic activity">
    <reaction evidence="7">
        <text>L-cysteinyl-[protein] + hexadecanoyl-CoA = S-hexadecanoyl-L-cysteinyl-[protein] + CoA</text>
        <dbReference type="Rhea" id="RHEA:36683"/>
        <dbReference type="Rhea" id="RHEA-COMP:10131"/>
        <dbReference type="Rhea" id="RHEA-COMP:11032"/>
        <dbReference type="ChEBI" id="CHEBI:29950"/>
        <dbReference type="ChEBI" id="CHEBI:57287"/>
        <dbReference type="ChEBI" id="CHEBI:57379"/>
        <dbReference type="ChEBI" id="CHEBI:74151"/>
        <dbReference type="EC" id="2.3.1.225"/>
    </reaction>
</comment>
<reference evidence="9" key="2">
    <citation type="submission" date="2014-03" db="EMBL/GenBank/DDBJ databases">
        <title>The whipworm genome and dual-species transcriptomics of an intimate host-pathogen interaction.</title>
        <authorList>
            <person name="Foth B.J."/>
            <person name="Tsai I.J."/>
            <person name="Reid A.J."/>
            <person name="Bancroft A.J."/>
            <person name="Nichol S."/>
            <person name="Tracey A."/>
            <person name="Holroyd N."/>
            <person name="Cotton J.A."/>
            <person name="Stanley E.J."/>
            <person name="Zarowiecki M."/>
            <person name="Liu J.Z."/>
            <person name="Huckvale T."/>
            <person name="Cooper P.J."/>
            <person name="Grencis R.K."/>
            <person name="Berriman M."/>
        </authorList>
    </citation>
    <scope>NUCLEOTIDE SEQUENCE [LARGE SCALE GENOMIC DNA]</scope>
</reference>
<dbReference type="STRING" id="36087.A0A077Z7J2"/>
<dbReference type="AlphaFoldDB" id="A0A077Z7J2"/>
<keyword evidence="4 7" id="KW-1133">Transmembrane helix</keyword>
<keyword evidence="2 7" id="KW-0808">Transferase</keyword>
<feature type="domain" description="Palmitoyltransferase DHHC" evidence="8">
    <location>
        <begin position="154"/>
        <end position="292"/>
    </location>
</feature>
<evidence type="ECO:0000256" key="4">
    <source>
        <dbReference type="ARBA" id="ARBA00022989"/>
    </source>
</evidence>
<organism evidence="9 10">
    <name type="scientific">Trichuris trichiura</name>
    <name type="common">Whipworm</name>
    <name type="synonym">Trichocephalus trichiurus</name>
    <dbReference type="NCBI Taxonomy" id="36087"/>
    <lineage>
        <taxon>Eukaryota</taxon>
        <taxon>Metazoa</taxon>
        <taxon>Ecdysozoa</taxon>
        <taxon>Nematoda</taxon>
        <taxon>Enoplea</taxon>
        <taxon>Dorylaimia</taxon>
        <taxon>Trichinellida</taxon>
        <taxon>Trichuridae</taxon>
        <taxon>Trichuris</taxon>
    </lineage>
</organism>
<dbReference type="InterPro" id="IPR001594">
    <property type="entry name" value="Palmitoyltrfase_DHHC"/>
</dbReference>
<feature type="transmembrane region" description="Helical" evidence="7">
    <location>
        <begin position="12"/>
        <end position="36"/>
    </location>
</feature>
<gene>
    <name evidence="9" type="ORF">TTRE_0000474701</name>
</gene>
<comment type="subcellular location">
    <subcellularLocation>
        <location evidence="1">Membrane</location>
        <topology evidence="1">Multi-pass membrane protein</topology>
    </subcellularLocation>
</comment>
<evidence type="ECO:0000256" key="7">
    <source>
        <dbReference type="RuleBase" id="RU079119"/>
    </source>
</evidence>